<keyword evidence="7" id="KW-0677">Repeat</keyword>
<evidence type="ECO:0000259" key="17">
    <source>
        <dbReference type="PROSITE" id="PS50280"/>
    </source>
</evidence>
<evidence type="ECO:0000256" key="9">
    <source>
        <dbReference type="ARBA" id="ARBA00022833"/>
    </source>
</evidence>
<keyword evidence="9" id="KW-0862">Zinc</keyword>
<name>A0A9F7RH49_ICTPU</name>
<organism evidence="18 19">
    <name type="scientific">Ictalurus punctatus</name>
    <name type="common">Channel catfish</name>
    <name type="synonym">Silurus punctatus</name>
    <dbReference type="NCBI Taxonomy" id="7998"/>
    <lineage>
        <taxon>Eukaryota</taxon>
        <taxon>Metazoa</taxon>
        <taxon>Chordata</taxon>
        <taxon>Craniata</taxon>
        <taxon>Vertebrata</taxon>
        <taxon>Euteleostomi</taxon>
        <taxon>Actinopterygii</taxon>
        <taxon>Neopterygii</taxon>
        <taxon>Teleostei</taxon>
        <taxon>Ostariophysi</taxon>
        <taxon>Siluriformes</taxon>
        <taxon>Ictaluridae</taxon>
        <taxon>Ictalurus</taxon>
    </lineage>
</organism>
<feature type="region of interest" description="Disordered" evidence="15">
    <location>
        <begin position="1"/>
        <end position="42"/>
    </location>
</feature>
<feature type="domain" description="C2H2-type" evidence="16">
    <location>
        <begin position="480"/>
        <end position="507"/>
    </location>
</feature>
<keyword evidence="6" id="KW-0479">Metal-binding</keyword>
<evidence type="ECO:0000259" key="16">
    <source>
        <dbReference type="PROSITE" id="PS50157"/>
    </source>
</evidence>
<dbReference type="Pfam" id="PF21549">
    <property type="entry name" value="PRDM2_PR"/>
    <property type="match status" value="1"/>
</dbReference>
<evidence type="ECO:0000256" key="13">
    <source>
        <dbReference type="ARBA" id="ARBA00023242"/>
    </source>
</evidence>
<keyword evidence="10" id="KW-0805">Transcription regulation</keyword>
<feature type="domain" description="C2H2-type" evidence="16">
    <location>
        <begin position="368"/>
        <end position="395"/>
    </location>
</feature>
<comment type="similarity">
    <text evidence="2">Belongs to the krueppel C2H2-type zinc-finger protein family.</text>
</comment>
<dbReference type="SUPFAM" id="SSF57667">
    <property type="entry name" value="beta-beta-alpha zinc fingers"/>
    <property type="match status" value="6"/>
</dbReference>
<evidence type="ECO:0000256" key="4">
    <source>
        <dbReference type="ARBA" id="ARBA00022679"/>
    </source>
</evidence>
<dbReference type="SMART" id="SM00355">
    <property type="entry name" value="ZnF_C2H2"/>
    <property type="match status" value="11"/>
</dbReference>
<evidence type="ECO:0000256" key="14">
    <source>
        <dbReference type="PROSITE-ProRule" id="PRU00042"/>
    </source>
</evidence>
<accession>A0A9F7RH49</accession>
<dbReference type="FunFam" id="3.30.160.60:FF:002343">
    <property type="entry name" value="Zinc finger protein 33A"/>
    <property type="match status" value="4"/>
</dbReference>
<dbReference type="PANTHER" id="PTHR24409">
    <property type="entry name" value="ZINC FINGER PROTEIN 142"/>
    <property type="match status" value="1"/>
</dbReference>
<evidence type="ECO:0000256" key="6">
    <source>
        <dbReference type="ARBA" id="ARBA00022723"/>
    </source>
</evidence>
<dbReference type="FunFam" id="3.30.160.60:FF:001498">
    <property type="entry name" value="Zinc finger protein 404"/>
    <property type="match status" value="1"/>
</dbReference>
<comment type="subcellular location">
    <subcellularLocation>
        <location evidence="1">Nucleus</location>
    </subcellularLocation>
</comment>
<dbReference type="OrthoDB" id="9439903at2759"/>
<dbReference type="SMART" id="SM00317">
    <property type="entry name" value="SET"/>
    <property type="match status" value="1"/>
</dbReference>
<proteinExistence type="inferred from homology"/>
<dbReference type="Pfam" id="PF00096">
    <property type="entry name" value="zf-C2H2"/>
    <property type="match status" value="10"/>
</dbReference>
<protein>
    <submittedName>
        <fullName evidence="19">Histone-lysine N-methyltransferase PRDM9</fullName>
    </submittedName>
</protein>
<evidence type="ECO:0000256" key="5">
    <source>
        <dbReference type="ARBA" id="ARBA00022691"/>
    </source>
</evidence>
<feature type="domain" description="C2H2-type" evidence="16">
    <location>
        <begin position="620"/>
        <end position="643"/>
    </location>
</feature>
<gene>
    <name evidence="19" type="primary">LOC128632891</name>
</gene>
<dbReference type="InterPro" id="IPR044417">
    <property type="entry name" value="PRDM7_9_PR-SET"/>
</dbReference>
<dbReference type="CDD" id="cd19193">
    <property type="entry name" value="PR-SET_PRDM7_9"/>
    <property type="match status" value="1"/>
</dbReference>
<dbReference type="GO" id="GO:0042054">
    <property type="term" value="F:histone methyltransferase activity"/>
    <property type="evidence" value="ECO:0007669"/>
    <property type="project" value="InterPro"/>
</dbReference>
<keyword evidence="4" id="KW-0808">Transferase</keyword>
<evidence type="ECO:0000256" key="10">
    <source>
        <dbReference type="ARBA" id="ARBA00023015"/>
    </source>
</evidence>
<feature type="domain" description="C2H2-type" evidence="16">
    <location>
        <begin position="424"/>
        <end position="451"/>
    </location>
</feature>
<keyword evidence="11" id="KW-0238">DNA-binding</keyword>
<keyword evidence="8 14" id="KW-0863">Zinc-finger</keyword>
<evidence type="ECO:0000256" key="15">
    <source>
        <dbReference type="SAM" id="MobiDB-lite"/>
    </source>
</evidence>
<dbReference type="GO" id="GO:0008270">
    <property type="term" value="F:zinc ion binding"/>
    <property type="evidence" value="ECO:0007669"/>
    <property type="project" value="UniProtKB-KW"/>
</dbReference>
<evidence type="ECO:0000256" key="3">
    <source>
        <dbReference type="ARBA" id="ARBA00022603"/>
    </source>
</evidence>
<feature type="domain" description="C2H2-type" evidence="16">
    <location>
        <begin position="396"/>
        <end position="423"/>
    </location>
</feature>
<dbReference type="GO" id="GO:0032259">
    <property type="term" value="P:methylation"/>
    <property type="evidence" value="ECO:0007669"/>
    <property type="project" value="UniProtKB-KW"/>
</dbReference>
<dbReference type="InterPro" id="IPR046341">
    <property type="entry name" value="SET_dom_sf"/>
</dbReference>
<dbReference type="GO" id="GO:0005634">
    <property type="term" value="C:nucleus"/>
    <property type="evidence" value="ECO:0007669"/>
    <property type="project" value="UniProtKB-SubCell"/>
</dbReference>
<dbReference type="AlphaFoldDB" id="A0A9F7RH49"/>
<dbReference type="FunFam" id="3.30.160.60:FF:002604">
    <property type="entry name" value="Zinc finger protein 715"/>
    <property type="match status" value="2"/>
</dbReference>
<evidence type="ECO:0000256" key="8">
    <source>
        <dbReference type="ARBA" id="ARBA00022771"/>
    </source>
</evidence>
<keyword evidence="12" id="KW-0804">Transcription</keyword>
<dbReference type="PROSITE" id="PS50157">
    <property type="entry name" value="ZINC_FINGER_C2H2_2"/>
    <property type="match status" value="10"/>
</dbReference>
<dbReference type="KEGG" id="ipu:128632891"/>
<reference evidence="18" key="1">
    <citation type="journal article" date="2016" name="Nat. Commun.">
        <title>The channel catfish genome sequence provides insights into the evolution of scale formation in teleosts.</title>
        <authorList>
            <person name="Liu Z."/>
            <person name="Liu S."/>
            <person name="Yao J."/>
            <person name="Bao L."/>
            <person name="Zhang J."/>
            <person name="Li Y."/>
            <person name="Jiang C."/>
            <person name="Sun L."/>
            <person name="Wang R."/>
            <person name="Zhang Y."/>
            <person name="Zhou T."/>
            <person name="Zeng Q."/>
            <person name="Fu Q."/>
            <person name="Gao S."/>
            <person name="Li N."/>
            <person name="Koren S."/>
            <person name="Jiang Y."/>
            <person name="Zimin A."/>
            <person name="Xu P."/>
            <person name="Phillippy A.M."/>
            <person name="Geng X."/>
            <person name="Song L."/>
            <person name="Sun F."/>
            <person name="Li C."/>
            <person name="Wang X."/>
            <person name="Chen A."/>
            <person name="Jin Y."/>
            <person name="Yuan Z."/>
            <person name="Yang Y."/>
            <person name="Tan S."/>
            <person name="Peatman E."/>
            <person name="Lu J."/>
            <person name="Qin Z."/>
            <person name="Dunham R."/>
            <person name="Li Z."/>
            <person name="Sonstegard T."/>
            <person name="Feng J."/>
            <person name="Danzmann R.G."/>
            <person name="Schroeder S."/>
            <person name="Scheffler B."/>
            <person name="Duke M.V."/>
            <person name="Ballard L."/>
            <person name="Kucuktas H."/>
            <person name="Kaltenboeck L."/>
            <person name="Liu H."/>
            <person name="Armbruster J."/>
            <person name="Xie Y."/>
            <person name="Kirby M.L."/>
            <person name="Tian Y."/>
            <person name="Flanagan M.E."/>
            <person name="Mu W."/>
            <person name="Waldbieser G.C."/>
        </authorList>
    </citation>
    <scope>NUCLEOTIDE SEQUENCE [LARGE SCALE GENOMIC DNA]</scope>
    <source>
        <strain evidence="18">SDA103</strain>
    </source>
</reference>
<dbReference type="GeneID" id="128632891"/>
<keyword evidence="5" id="KW-0949">S-adenosyl-L-methionine</keyword>
<dbReference type="RefSeq" id="XP_053536621.1">
    <property type="nucleotide sequence ID" value="XM_053680646.1"/>
</dbReference>
<dbReference type="InterPro" id="IPR001214">
    <property type="entry name" value="SET_dom"/>
</dbReference>
<feature type="domain" description="C2H2-type" evidence="16">
    <location>
        <begin position="564"/>
        <end position="591"/>
    </location>
</feature>
<feature type="domain" description="C2H2-type" evidence="16">
    <location>
        <begin position="536"/>
        <end position="563"/>
    </location>
</feature>
<feature type="domain" description="SET" evidence="17">
    <location>
        <begin position="123"/>
        <end position="237"/>
    </location>
</feature>
<dbReference type="Gene3D" id="2.170.270.10">
    <property type="entry name" value="SET domain"/>
    <property type="match status" value="1"/>
</dbReference>
<dbReference type="PROSITE" id="PS00028">
    <property type="entry name" value="ZINC_FINGER_C2H2_1"/>
    <property type="match status" value="11"/>
</dbReference>
<dbReference type="FunFam" id="3.30.160.60:FF:001270">
    <property type="entry name" value="zinc finger protein 583 isoform X1"/>
    <property type="match status" value="3"/>
</dbReference>
<evidence type="ECO:0000256" key="7">
    <source>
        <dbReference type="ARBA" id="ARBA00022737"/>
    </source>
</evidence>
<dbReference type="Gene3D" id="3.30.160.60">
    <property type="entry name" value="Classic Zinc Finger"/>
    <property type="match status" value="11"/>
</dbReference>
<reference evidence="19" key="2">
    <citation type="submission" date="2025-08" db="UniProtKB">
        <authorList>
            <consortium name="RefSeq"/>
        </authorList>
    </citation>
    <scope>IDENTIFICATION</scope>
    <source>
        <tissue evidence="19">Blood</tissue>
    </source>
</reference>
<feature type="domain" description="C2H2-type" evidence="16">
    <location>
        <begin position="452"/>
        <end position="479"/>
    </location>
</feature>
<dbReference type="SUPFAM" id="SSF82199">
    <property type="entry name" value="SET domain"/>
    <property type="match status" value="1"/>
</dbReference>
<evidence type="ECO:0000256" key="1">
    <source>
        <dbReference type="ARBA" id="ARBA00004123"/>
    </source>
</evidence>
<feature type="domain" description="C2H2-type" evidence="16">
    <location>
        <begin position="592"/>
        <end position="619"/>
    </location>
</feature>
<evidence type="ECO:0000313" key="19">
    <source>
        <dbReference type="RefSeq" id="XP_053536621.1"/>
    </source>
</evidence>
<evidence type="ECO:0000313" key="18">
    <source>
        <dbReference type="Proteomes" id="UP000221080"/>
    </source>
</evidence>
<evidence type="ECO:0000256" key="11">
    <source>
        <dbReference type="ARBA" id="ARBA00023125"/>
    </source>
</evidence>
<feature type="domain" description="C2H2-type" evidence="16">
    <location>
        <begin position="508"/>
        <end position="535"/>
    </location>
</feature>
<evidence type="ECO:0000256" key="2">
    <source>
        <dbReference type="ARBA" id="ARBA00006991"/>
    </source>
</evidence>
<sequence length="643" mass="74430">MRSAGNRPRSSRKSWVPDPAPSQLCEDVKTETSDGGTSEVSEVCVKKEEPLELNIYSHGDDFNTTPEVISIKEEDPDNKDSLYCEVCKSFFFNKCEVHGPPLFIPDTPVPMGVPDRARQTLPPGIEIRKSGIPHAGLGVFNKGETVPVGAHFGPYQGELVDREEAMSSGYSWVVYRSGQREEYIDAKREMHANWMRYVNCARNDEEQNLVAFQYRGGILYRCCRPINPGQELLVWYEEEYAKDLCPAFDCLWNKKCSSDEVDNALMQVFTCSLCPLSYTSQIYLHKHIWRCHYEDYVRLQESGEIKYKILIPRKGSRRQPTSSDSLSSDTSHNDIQKEIHHFSDCGKSFSHQGALQEHPHVKMQEKSYHCPQCEKCFSDQSNIRKHQHIHTGEKLYHCSECGKRFTKKGSLQIHKRIHTGEKPYHCSQCGKRFNQQSDLQRHERIHTGERSYHCSQCAKSFNQQSHLQVHERIHTGEKPYNCTHCGRSFSQHSDLQRHKRIHTGEKPYHCSQCEKSFTQQSNLQKHQSVHAVEKPYHCSQCGKNFTQQNQLQRHKRIHTGEKPYQCSQCGKSFPQQNQLQLHQRIHTGEKPYHCSQCGKSFSQLSTLRRHQLIHTGEKPYHCSWCGKSFTQKGSLKIHRRIHT</sequence>
<dbReference type="PROSITE" id="PS50280">
    <property type="entry name" value="SET"/>
    <property type="match status" value="1"/>
</dbReference>
<keyword evidence="13" id="KW-0539">Nucleus</keyword>
<dbReference type="GO" id="GO:0000981">
    <property type="term" value="F:DNA-binding transcription factor activity, RNA polymerase II-specific"/>
    <property type="evidence" value="ECO:0007669"/>
    <property type="project" value="TreeGrafter"/>
</dbReference>
<dbReference type="Proteomes" id="UP000221080">
    <property type="component" value="Chromosome 6"/>
</dbReference>
<evidence type="ECO:0000256" key="12">
    <source>
        <dbReference type="ARBA" id="ARBA00023163"/>
    </source>
</evidence>
<dbReference type="GO" id="GO:0000977">
    <property type="term" value="F:RNA polymerase II transcription regulatory region sequence-specific DNA binding"/>
    <property type="evidence" value="ECO:0007669"/>
    <property type="project" value="TreeGrafter"/>
</dbReference>
<keyword evidence="3" id="KW-0489">Methyltransferase</keyword>
<dbReference type="InterPro" id="IPR036236">
    <property type="entry name" value="Znf_C2H2_sf"/>
</dbReference>
<dbReference type="InterPro" id="IPR013087">
    <property type="entry name" value="Znf_C2H2_type"/>
</dbReference>
<dbReference type="PANTHER" id="PTHR24409:SF331">
    <property type="entry name" value="ZINC FINGER PROTEIN 322A"/>
    <property type="match status" value="1"/>
</dbReference>
<keyword evidence="18" id="KW-1185">Reference proteome</keyword>